<feature type="transmembrane region" description="Helical" evidence="9">
    <location>
        <begin position="231"/>
        <end position="250"/>
    </location>
</feature>
<organism evidence="10 11">
    <name type="scientific">Methanonatronarchaeum thermophilum</name>
    <dbReference type="NCBI Taxonomy" id="1927129"/>
    <lineage>
        <taxon>Archaea</taxon>
        <taxon>Methanobacteriati</taxon>
        <taxon>Methanobacteriota</taxon>
        <taxon>Methanonatronarchaeia</taxon>
        <taxon>Methanonatronarchaeales</taxon>
        <taxon>Methanonatronarchaeaceae</taxon>
        <taxon>Methanonatronarchaeum</taxon>
    </lineage>
</organism>
<name>A0A1Y3GIV7_9EURY</name>
<accession>A0A1Y3GIV7</accession>
<feature type="transmembrane region" description="Helical" evidence="9">
    <location>
        <begin position="203"/>
        <end position="219"/>
    </location>
</feature>
<comment type="similarity">
    <text evidence="3">Belongs to the inorganic phosphate transporter (PiT) (TC 2.A.20) family.</text>
</comment>
<protein>
    <submittedName>
        <fullName evidence="10">Phosphate/sulfate permease PitA</fullName>
    </submittedName>
</protein>
<feature type="transmembrane region" description="Helical" evidence="9">
    <location>
        <begin position="291"/>
        <end position="309"/>
    </location>
</feature>
<keyword evidence="7 9" id="KW-1133">Transmembrane helix</keyword>
<keyword evidence="11" id="KW-1185">Reference proteome</keyword>
<dbReference type="PANTHER" id="PTHR11101:SF80">
    <property type="entry name" value="PHOSPHATE TRANSPORTER"/>
    <property type="match status" value="1"/>
</dbReference>
<evidence type="ECO:0000313" key="11">
    <source>
        <dbReference type="Proteomes" id="UP000195137"/>
    </source>
</evidence>
<dbReference type="AlphaFoldDB" id="A0A1Y3GIV7"/>
<sequence>MQEILLLIALFLSGLFTAWIIGANSASPSFGPITSAGVIGIFKSSLIVGLAAFTGATLQGGAVAETMGNQLVTGVQFTTPLATIILATASILILGGIIFKYPMPTAFTLFGSTIGVGLAAGGTLQTTQALYILTFWLIIPFIAIAISYPVAWYMNNNKMKDKKQLINNLLLFLATYTAFTAGANQSGLVVGPMLNAIEINTTILLMFSGIGMMIGAWTGSPRIIQAVSREYSLLTYKNATAALLSASLIAHTGTFLGIPVSFNEIIIFSIIGSGLIGGAEKISKQKITKTIIIWILAIITSTIITYLITTTLT</sequence>
<evidence type="ECO:0000256" key="4">
    <source>
        <dbReference type="ARBA" id="ARBA00022448"/>
    </source>
</evidence>
<dbReference type="InterPro" id="IPR001204">
    <property type="entry name" value="Phos_transporter"/>
</dbReference>
<feature type="transmembrane region" description="Helical" evidence="9">
    <location>
        <begin position="256"/>
        <end position="279"/>
    </location>
</feature>
<dbReference type="OrthoDB" id="341862at2157"/>
<evidence type="ECO:0000313" key="10">
    <source>
        <dbReference type="EMBL" id="OUJ19326.1"/>
    </source>
</evidence>
<comment type="subcellular location">
    <subcellularLocation>
        <location evidence="2">Membrane</location>
        <topology evidence="2">Multi-pass membrane protein</topology>
    </subcellularLocation>
</comment>
<dbReference type="EMBL" id="MRZU01000003">
    <property type="protein sequence ID" value="OUJ19326.1"/>
    <property type="molecule type" value="Genomic_DNA"/>
</dbReference>
<comment type="function">
    <text evidence="1">Potential transporter for phosphate.</text>
</comment>
<evidence type="ECO:0000256" key="9">
    <source>
        <dbReference type="SAM" id="Phobius"/>
    </source>
</evidence>
<dbReference type="RefSeq" id="WP_086637344.1">
    <property type="nucleotide sequence ID" value="NZ_MRZU01000003.1"/>
</dbReference>
<evidence type="ECO:0000256" key="6">
    <source>
        <dbReference type="ARBA" id="ARBA00022692"/>
    </source>
</evidence>
<keyword evidence="6 9" id="KW-0812">Transmembrane</keyword>
<keyword evidence="4" id="KW-0813">Transport</keyword>
<comment type="caution">
    <text evidence="10">The sequence shown here is derived from an EMBL/GenBank/DDBJ whole genome shotgun (WGS) entry which is preliminary data.</text>
</comment>
<feature type="transmembrane region" description="Helical" evidence="9">
    <location>
        <begin position="165"/>
        <end position="183"/>
    </location>
</feature>
<dbReference type="PANTHER" id="PTHR11101">
    <property type="entry name" value="PHOSPHATE TRANSPORTER"/>
    <property type="match status" value="1"/>
</dbReference>
<evidence type="ECO:0000256" key="3">
    <source>
        <dbReference type="ARBA" id="ARBA00009916"/>
    </source>
</evidence>
<evidence type="ECO:0000256" key="2">
    <source>
        <dbReference type="ARBA" id="ARBA00004141"/>
    </source>
</evidence>
<evidence type="ECO:0000256" key="7">
    <source>
        <dbReference type="ARBA" id="ARBA00022989"/>
    </source>
</evidence>
<dbReference type="Pfam" id="PF01384">
    <property type="entry name" value="PHO4"/>
    <property type="match status" value="1"/>
</dbReference>
<feature type="transmembrane region" description="Helical" evidence="9">
    <location>
        <begin position="130"/>
        <end position="153"/>
    </location>
</feature>
<dbReference type="GO" id="GO:0016020">
    <property type="term" value="C:membrane"/>
    <property type="evidence" value="ECO:0007669"/>
    <property type="project" value="UniProtKB-SubCell"/>
</dbReference>
<evidence type="ECO:0000256" key="5">
    <source>
        <dbReference type="ARBA" id="ARBA00022592"/>
    </source>
</evidence>
<keyword evidence="8 9" id="KW-0472">Membrane</keyword>
<feature type="transmembrane region" description="Helical" evidence="9">
    <location>
        <begin position="106"/>
        <end position="124"/>
    </location>
</feature>
<evidence type="ECO:0000256" key="8">
    <source>
        <dbReference type="ARBA" id="ARBA00023136"/>
    </source>
</evidence>
<reference evidence="10 11" key="1">
    <citation type="submission" date="2016-12" db="EMBL/GenBank/DDBJ databases">
        <title>Discovery of methanogenic haloarchaea.</title>
        <authorList>
            <person name="Sorokin D.Y."/>
            <person name="Makarova K.S."/>
            <person name="Abbas B."/>
            <person name="Ferrer M."/>
            <person name="Golyshin P.N."/>
        </authorList>
    </citation>
    <scope>NUCLEOTIDE SEQUENCE [LARGE SCALE GENOMIC DNA]</scope>
    <source>
        <strain evidence="10">AMET1</strain>
    </source>
</reference>
<gene>
    <name evidence="10" type="ORF">AMET1_0982</name>
</gene>
<dbReference type="GO" id="GO:0035435">
    <property type="term" value="P:phosphate ion transmembrane transport"/>
    <property type="evidence" value="ECO:0007669"/>
    <property type="project" value="TreeGrafter"/>
</dbReference>
<evidence type="ECO:0000256" key="1">
    <source>
        <dbReference type="ARBA" id="ARBA00001981"/>
    </source>
</evidence>
<proteinExistence type="inferred from homology"/>
<dbReference type="Proteomes" id="UP000195137">
    <property type="component" value="Unassembled WGS sequence"/>
</dbReference>
<keyword evidence="5" id="KW-0592">Phosphate transport</keyword>
<feature type="transmembrane region" description="Helical" evidence="9">
    <location>
        <begin position="77"/>
        <end position="99"/>
    </location>
</feature>
<dbReference type="GO" id="GO:0005315">
    <property type="term" value="F:phosphate transmembrane transporter activity"/>
    <property type="evidence" value="ECO:0007669"/>
    <property type="project" value="InterPro"/>
</dbReference>